<feature type="compositionally biased region" description="Acidic residues" evidence="1">
    <location>
        <begin position="55"/>
        <end position="64"/>
    </location>
</feature>
<comment type="caution">
    <text evidence="2">The sequence shown here is derived from an EMBL/GenBank/DDBJ whole genome shotgun (WGS) entry which is preliminary data.</text>
</comment>
<organism evidence="2 3">
    <name type="scientific">Anthostomella pinea</name>
    <dbReference type="NCBI Taxonomy" id="933095"/>
    <lineage>
        <taxon>Eukaryota</taxon>
        <taxon>Fungi</taxon>
        <taxon>Dikarya</taxon>
        <taxon>Ascomycota</taxon>
        <taxon>Pezizomycotina</taxon>
        <taxon>Sordariomycetes</taxon>
        <taxon>Xylariomycetidae</taxon>
        <taxon>Xylariales</taxon>
        <taxon>Xylariaceae</taxon>
        <taxon>Anthostomella</taxon>
    </lineage>
</organism>
<reference evidence="2" key="1">
    <citation type="submission" date="2023-10" db="EMBL/GenBank/DDBJ databases">
        <authorList>
            <person name="Hackl T."/>
        </authorList>
    </citation>
    <scope>NUCLEOTIDE SEQUENCE</scope>
</reference>
<dbReference type="AlphaFoldDB" id="A0AAI8VGD3"/>
<feature type="compositionally biased region" description="Low complexity" evidence="1">
    <location>
        <begin position="75"/>
        <end position="89"/>
    </location>
</feature>
<evidence type="ECO:0000313" key="3">
    <source>
        <dbReference type="Proteomes" id="UP001295740"/>
    </source>
</evidence>
<protein>
    <submittedName>
        <fullName evidence="2">Uu.00g118090.m01.CDS01</fullName>
    </submittedName>
</protein>
<gene>
    <name evidence="2" type="ORF">KHLLAP_LOCUS4883</name>
</gene>
<name>A0AAI8VGD3_9PEZI</name>
<sequence>MASESAETHSETEEEEEASESDDTGSKAEEETHSEANEVTPRKAELDFSATDREATEDDLDQLIEESSMRADLASRTTGSTPRSGGTLSQPNRDSANVLPPSRENPWLVLN</sequence>
<dbReference type="EMBL" id="CAUWAG010000006">
    <property type="protein sequence ID" value="CAJ2504415.1"/>
    <property type="molecule type" value="Genomic_DNA"/>
</dbReference>
<accession>A0AAI8VGD3</accession>
<feature type="compositionally biased region" description="Acidic residues" evidence="1">
    <location>
        <begin position="12"/>
        <end position="23"/>
    </location>
</feature>
<evidence type="ECO:0000256" key="1">
    <source>
        <dbReference type="SAM" id="MobiDB-lite"/>
    </source>
</evidence>
<feature type="compositionally biased region" description="Basic and acidic residues" evidence="1">
    <location>
        <begin position="1"/>
        <end position="11"/>
    </location>
</feature>
<keyword evidence="3" id="KW-1185">Reference proteome</keyword>
<dbReference type="Proteomes" id="UP001295740">
    <property type="component" value="Unassembled WGS sequence"/>
</dbReference>
<feature type="region of interest" description="Disordered" evidence="1">
    <location>
        <begin position="1"/>
        <end position="111"/>
    </location>
</feature>
<proteinExistence type="predicted"/>
<feature type="compositionally biased region" description="Basic and acidic residues" evidence="1">
    <location>
        <begin position="24"/>
        <end position="54"/>
    </location>
</feature>
<evidence type="ECO:0000313" key="2">
    <source>
        <dbReference type="EMBL" id="CAJ2504415.1"/>
    </source>
</evidence>